<feature type="compositionally biased region" description="Basic residues" evidence="8">
    <location>
        <begin position="168"/>
        <end position="179"/>
    </location>
</feature>
<dbReference type="GO" id="GO:0009416">
    <property type="term" value="P:response to light stimulus"/>
    <property type="evidence" value="ECO:0007669"/>
    <property type="project" value="TreeGrafter"/>
</dbReference>
<dbReference type="PROSITE" id="PS51697">
    <property type="entry name" value="ALOG"/>
    <property type="match status" value="1"/>
</dbReference>
<evidence type="ECO:0000256" key="1">
    <source>
        <dbReference type="ARBA" id="ARBA00004123"/>
    </source>
</evidence>
<keyword evidence="11" id="KW-1185">Reference proteome</keyword>
<reference evidence="10" key="1">
    <citation type="submission" date="2023-05" db="EMBL/GenBank/DDBJ databases">
        <title>Nepenthes gracilis genome sequencing.</title>
        <authorList>
            <person name="Fukushima K."/>
        </authorList>
    </citation>
    <scope>NUCLEOTIDE SEQUENCE</scope>
    <source>
        <strain evidence="10">SING2019-196</strain>
    </source>
</reference>
<gene>
    <name evidence="10" type="ORF">Nepgr_022731</name>
</gene>
<comment type="caution">
    <text evidence="10">The sequence shown here is derived from an EMBL/GenBank/DDBJ whole genome shotgun (WGS) entry which is preliminary data.</text>
</comment>
<dbReference type="Pfam" id="PF04852">
    <property type="entry name" value="ALOG_dom"/>
    <property type="match status" value="1"/>
</dbReference>
<name>A0AAD3T1B0_NEPGR</name>
<protein>
    <recommendedName>
        <fullName evidence="9">ALOG domain-containing protein</fullName>
    </recommendedName>
</protein>
<feature type="compositionally biased region" description="Low complexity" evidence="8">
    <location>
        <begin position="32"/>
        <end position="42"/>
    </location>
</feature>
<keyword evidence="4" id="KW-0805">Transcription regulation</keyword>
<dbReference type="GO" id="GO:0009299">
    <property type="term" value="P:mRNA transcription"/>
    <property type="evidence" value="ECO:0007669"/>
    <property type="project" value="TreeGrafter"/>
</dbReference>
<sequence length="199" mass="22071">MFSAGEIESFSSQSRIANSNGLQNSALNVLPSSSTSSSGSSSRYENQKRRDWNTFGQYLKNHKPPLTLSKCSGAHVLEFLKYLDQFGKTKVHNPLCPFYGHPNPPAPCACPLRQAWGSLDALIGRLRAAFEENGGKPETNPFGARAVRLYLRDVRDLQSKARGISYEKKKRKHHHHHHPLLPPPPQRNIPAIPPPGASC</sequence>
<dbReference type="InterPro" id="IPR006936">
    <property type="entry name" value="ALOG_dom"/>
</dbReference>
<dbReference type="PANTHER" id="PTHR31165:SF95">
    <property type="entry name" value="PROTEIN LIGHT-DEPENDENT SHORT HYPOCOTYLS 3"/>
    <property type="match status" value="1"/>
</dbReference>
<evidence type="ECO:0000256" key="3">
    <source>
        <dbReference type="ARBA" id="ARBA00022473"/>
    </source>
</evidence>
<dbReference type="AlphaFoldDB" id="A0AAD3T1B0"/>
<keyword evidence="3" id="KW-0217">Developmental protein</keyword>
<evidence type="ECO:0000313" key="10">
    <source>
        <dbReference type="EMBL" id="GMH20889.1"/>
    </source>
</evidence>
<keyword evidence="7" id="KW-0539">Nucleus</keyword>
<keyword evidence="5" id="KW-0238">DNA-binding</keyword>
<organism evidence="10 11">
    <name type="scientific">Nepenthes gracilis</name>
    <name type="common">Slender pitcher plant</name>
    <dbReference type="NCBI Taxonomy" id="150966"/>
    <lineage>
        <taxon>Eukaryota</taxon>
        <taxon>Viridiplantae</taxon>
        <taxon>Streptophyta</taxon>
        <taxon>Embryophyta</taxon>
        <taxon>Tracheophyta</taxon>
        <taxon>Spermatophyta</taxon>
        <taxon>Magnoliopsida</taxon>
        <taxon>eudicotyledons</taxon>
        <taxon>Gunneridae</taxon>
        <taxon>Pentapetalae</taxon>
        <taxon>Caryophyllales</taxon>
        <taxon>Nepenthaceae</taxon>
        <taxon>Nepenthes</taxon>
    </lineage>
</organism>
<evidence type="ECO:0000256" key="5">
    <source>
        <dbReference type="ARBA" id="ARBA00023125"/>
    </source>
</evidence>
<evidence type="ECO:0000256" key="7">
    <source>
        <dbReference type="ARBA" id="ARBA00023242"/>
    </source>
</evidence>
<dbReference type="PANTHER" id="PTHR31165">
    <property type="entry name" value="PROTEIN G1-LIKE2"/>
    <property type="match status" value="1"/>
</dbReference>
<dbReference type="Proteomes" id="UP001279734">
    <property type="component" value="Unassembled WGS sequence"/>
</dbReference>
<dbReference type="EMBL" id="BSYO01000022">
    <property type="protein sequence ID" value="GMH20889.1"/>
    <property type="molecule type" value="Genomic_DNA"/>
</dbReference>
<feature type="region of interest" description="Disordered" evidence="8">
    <location>
        <begin position="167"/>
        <end position="199"/>
    </location>
</feature>
<feature type="region of interest" description="Disordered" evidence="8">
    <location>
        <begin position="27"/>
        <end position="47"/>
    </location>
</feature>
<evidence type="ECO:0000259" key="9">
    <source>
        <dbReference type="PROSITE" id="PS51697"/>
    </source>
</evidence>
<keyword evidence="6" id="KW-0804">Transcription</keyword>
<evidence type="ECO:0000313" key="11">
    <source>
        <dbReference type="Proteomes" id="UP001279734"/>
    </source>
</evidence>
<accession>A0AAD3T1B0</accession>
<comment type="subcellular location">
    <subcellularLocation>
        <location evidence="1">Nucleus</location>
    </subcellularLocation>
</comment>
<proteinExistence type="inferred from homology"/>
<dbReference type="GO" id="GO:0005634">
    <property type="term" value="C:nucleus"/>
    <property type="evidence" value="ECO:0007669"/>
    <property type="project" value="UniProtKB-SubCell"/>
</dbReference>
<dbReference type="GO" id="GO:0003677">
    <property type="term" value="F:DNA binding"/>
    <property type="evidence" value="ECO:0007669"/>
    <property type="project" value="UniProtKB-KW"/>
</dbReference>
<evidence type="ECO:0000256" key="4">
    <source>
        <dbReference type="ARBA" id="ARBA00023015"/>
    </source>
</evidence>
<comment type="similarity">
    <text evidence="2">Belongs to the plant homeotic and developmental regulators ALOG protein family.</text>
</comment>
<feature type="domain" description="ALOG" evidence="9">
    <location>
        <begin position="43"/>
        <end position="170"/>
    </location>
</feature>
<evidence type="ECO:0000256" key="8">
    <source>
        <dbReference type="SAM" id="MobiDB-lite"/>
    </source>
</evidence>
<evidence type="ECO:0000256" key="6">
    <source>
        <dbReference type="ARBA" id="ARBA00023163"/>
    </source>
</evidence>
<feature type="compositionally biased region" description="Pro residues" evidence="8">
    <location>
        <begin position="180"/>
        <end position="199"/>
    </location>
</feature>
<dbReference type="InterPro" id="IPR040222">
    <property type="entry name" value="ALOG"/>
</dbReference>
<evidence type="ECO:0000256" key="2">
    <source>
        <dbReference type="ARBA" id="ARBA00010308"/>
    </source>
</evidence>